<dbReference type="PROSITE" id="PS50026">
    <property type="entry name" value="EGF_3"/>
    <property type="match status" value="1"/>
</dbReference>
<accession>A0A087UWG7</accession>
<feature type="non-terminal residue" evidence="3">
    <location>
        <position position="81"/>
    </location>
</feature>
<name>A0A087UWG7_STEMI</name>
<evidence type="ECO:0000256" key="1">
    <source>
        <dbReference type="PROSITE-ProRule" id="PRU00076"/>
    </source>
</evidence>
<dbReference type="STRING" id="407821.A0A087UWG7"/>
<dbReference type="InterPro" id="IPR000742">
    <property type="entry name" value="EGF"/>
</dbReference>
<dbReference type="PROSITE" id="PS00022">
    <property type="entry name" value="EGF_1"/>
    <property type="match status" value="1"/>
</dbReference>
<dbReference type="SMART" id="SM00181">
    <property type="entry name" value="EGF"/>
    <property type="match status" value="1"/>
</dbReference>
<feature type="domain" description="EGF-like" evidence="2">
    <location>
        <begin position="15"/>
        <end position="56"/>
    </location>
</feature>
<gene>
    <name evidence="3" type="ORF">X975_10375</name>
</gene>
<dbReference type="EMBL" id="KK121995">
    <property type="protein sequence ID" value="KFM81706.1"/>
    <property type="molecule type" value="Genomic_DNA"/>
</dbReference>
<dbReference type="OrthoDB" id="283575at2759"/>
<reference evidence="3 4" key="1">
    <citation type="submission" date="2013-11" db="EMBL/GenBank/DDBJ databases">
        <title>Genome sequencing of Stegodyphus mimosarum.</title>
        <authorList>
            <person name="Bechsgaard J."/>
        </authorList>
    </citation>
    <scope>NUCLEOTIDE SEQUENCE [LARGE SCALE GENOMIC DNA]</scope>
</reference>
<evidence type="ECO:0000259" key="2">
    <source>
        <dbReference type="PROSITE" id="PS50026"/>
    </source>
</evidence>
<dbReference type="PROSITE" id="PS01186">
    <property type="entry name" value="EGF_2"/>
    <property type="match status" value="1"/>
</dbReference>
<organism evidence="3 4">
    <name type="scientific">Stegodyphus mimosarum</name>
    <name type="common">African social velvet spider</name>
    <dbReference type="NCBI Taxonomy" id="407821"/>
    <lineage>
        <taxon>Eukaryota</taxon>
        <taxon>Metazoa</taxon>
        <taxon>Ecdysozoa</taxon>
        <taxon>Arthropoda</taxon>
        <taxon>Chelicerata</taxon>
        <taxon>Arachnida</taxon>
        <taxon>Araneae</taxon>
        <taxon>Araneomorphae</taxon>
        <taxon>Entelegynae</taxon>
        <taxon>Eresoidea</taxon>
        <taxon>Eresidae</taxon>
        <taxon>Stegodyphus</taxon>
    </lineage>
</organism>
<keyword evidence="1" id="KW-0245">EGF-like domain</keyword>
<dbReference type="SUPFAM" id="SSF57196">
    <property type="entry name" value="EGF/Laminin"/>
    <property type="match status" value="1"/>
</dbReference>
<protein>
    <recommendedName>
        <fullName evidence="2">EGF-like domain-containing protein</fullName>
    </recommendedName>
</protein>
<dbReference type="AlphaFoldDB" id="A0A087UWG7"/>
<dbReference type="Proteomes" id="UP000054359">
    <property type="component" value="Unassembled WGS sequence"/>
</dbReference>
<evidence type="ECO:0000313" key="3">
    <source>
        <dbReference type="EMBL" id="KFM81706.1"/>
    </source>
</evidence>
<proteinExistence type="predicted"/>
<sequence length="81" mass="8909">MCHVNGQDIDCGEEKTDFCNPNPCKNDGLCKPSEWPSLPHLVTCECSPGFEGEFCEHASTHRCSLPKDSGKLIKNCGEPQK</sequence>
<dbReference type="Pfam" id="PF00008">
    <property type="entry name" value="EGF"/>
    <property type="match status" value="1"/>
</dbReference>
<comment type="caution">
    <text evidence="1">Lacks conserved residue(s) required for the propagation of feature annotation.</text>
</comment>
<keyword evidence="1" id="KW-1015">Disulfide bond</keyword>
<evidence type="ECO:0000313" key="4">
    <source>
        <dbReference type="Proteomes" id="UP000054359"/>
    </source>
</evidence>
<feature type="disulfide bond" evidence="1">
    <location>
        <begin position="46"/>
        <end position="55"/>
    </location>
</feature>
<dbReference type="Gene3D" id="2.10.25.10">
    <property type="entry name" value="Laminin"/>
    <property type="match status" value="1"/>
</dbReference>
<keyword evidence="4" id="KW-1185">Reference proteome</keyword>